<feature type="transmembrane region" description="Helical" evidence="1">
    <location>
        <begin position="380"/>
        <end position="401"/>
    </location>
</feature>
<feature type="transmembrane region" description="Helical" evidence="1">
    <location>
        <begin position="83"/>
        <end position="100"/>
    </location>
</feature>
<feature type="transmembrane region" description="Helical" evidence="1">
    <location>
        <begin position="40"/>
        <end position="63"/>
    </location>
</feature>
<feature type="transmembrane region" description="Helical" evidence="1">
    <location>
        <begin position="320"/>
        <end position="339"/>
    </location>
</feature>
<dbReference type="EMBL" id="WBWA01000001">
    <property type="protein sequence ID" value="KAB2667378.1"/>
    <property type="molecule type" value="Genomic_DNA"/>
</dbReference>
<evidence type="ECO:0000313" key="2">
    <source>
        <dbReference type="EMBL" id="KAB2667378.1"/>
    </source>
</evidence>
<gene>
    <name evidence="2" type="ORF">F9K91_01135</name>
</gene>
<dbReference type="AlphaFoldDB" id="A0A833CQX5"/>
<accession>A0A833CQX5</accession>
<feature type="transmembrane region" description="Helical" evidence="1">
    <location>
        <begin position="238"/>
        <end position="256"/>
    </location>
</feature>
<feature type="transmembrane region" description="Helical" evidence="1">
    <location>
        <begin position="136"/>
        <end position="155"/>
    </location>
</feature>
<name>A0A833CQX5_9HYPH</name>
<keyword evidence="3" id="KW-1185">Reference proteome</keyword>
<protein>
    <submittedName>
        <fullName evidence="2">Short-chain dehydrogenase</fullName>
    </submittedName>
</protein>
<feature type="transmembrane region" description="Helical" evidence="1">
    <location>
        <begin position="291"/>
        <end position="314"/>
    </location>
</feature>
<feature type="transmembrane region" description="Helical" evidence="1">
    <location>
        <begin position="351"/>
        <end position="374"/>
    </location>
</feature>
<dbReference type="Proteomes" id="UP000430843">
    <property type="component" value="Unassembled WGS sequence"/>
</dbReference>
<evidence type="ECO:0000256" key="1">
    <source>
        <dbReference type="SAM" id="Phobius"/>
    </source>
</evidence>
<sequence length="418" mass="45383">MTRQPSLQAVPAAMPSDQKGMPRGLKMTGPVLLSYGFRPFFLGGAIWAVLAMLFWILSLTLGMPPGMSLGGSYGGLNWHAHEMVFGFSSAVLAGFLLTAIPNWTGGLPVSGTPLAILCGVWLAGRLVFLEPDLIDVRFAVAVESLFLPSLLFICAREIIAGRQWKNLKVLAGVATVMVANLVFHYLILTDGDVALANRIGVSAYVLLVMVIGGRIVPSFTRNWLNKMGKTRFPVPFNRYDGFSILVGVAACIGWIAAPDQTITAVLAWIAALFHIVRLYRWRGWSVAREKLLLVLHVAYAFIPLGFIAIGLSAIDRLNPYSALHVVTVGAIGCMMLAVMTRATRGHTGRELTASPVTQVAYLCLVAAALIRPLAEVMPNFFHTILAASALLWMGAFGLYVLEYGPMLLRERRQRMAGA</sequence>
<dbReference type="Pfam" id="PF05940">
    <property type="entry name" value="NnrS"/>
    <property type="match status" value="1"/>
</dbReference>
<feature type="transmembrane region" description="Helical" evidence="1">
    <location>
        <begin position="262"/>
        <end position="279"/>
    </location>
</feature>
<feature type="transmembrane region" description="Helical" evidence="1">
    <location>
        <begin position="107"/>
        <end position="124"/>
    </location>
</feature>
<evidence type="ECO:0000313" key="3">
    <source>
        <dbReference type="Proteomes" id="UP000430843"/>
    </source>
</evidence>
<feature type="transmembrane region" description="Helical" evidence="1">
    <location>
        <begin position="167"/>
        <end position="187"/>
    </location>
</feature>
<reference evidence="2 3" key="1">
    <citation type="submission" date="2019-09" db="EMBL/GenBank/DDBJ databases">
        <title>Taxonomic organization of the family Brucellaceae based on a phylogenomic approach.</title>
        <authorList>
            <person name="Leclercq S."/>
            <person name="Cloeckaert A."/>
            <person name="Zygmunt M.S."/>
        </authorList>
    </citation>
    <scope>NUCLEOTIDE SEQUENCE [LARGE SCALE GENOMIC DNA]</scope>
    <source>
        <strain evidence="2 3">LMG 18957</strain>
    </source>
</reference>
<keyword evidence="1" id="KW-0472">Membrane</keyword>
<keyword evidence="1" id="KW-1133">Transmembrane helix</keyword>
<proteinExistence type="predicted"/>
<feature type="transmembrane region" description="Helical" evidence="1">
    <location>
        <begin position="199"/>
        <end position="217"/>
    </location>
</feature>
<comment type="caution">
    <text evidence="2">The sequence shown here is derived from an EMBL/GenBank/DDBJ whole genome shotgun (WGS) entry which is preliminary data.</text>
</comment>
<organism evidence="2 3">
    <name type="scientific">Brucella tritici</name>
    <dbReference type="NCBI Taxonomy" id="94626"/>
    <lineage>
        <taxon>Bacteria</taxon>
        <taxon>Pseudomonadati</taxon>
        <taxon>Pseudomonadota</taxon>
        <taxon>Alphaproteobacteria</taxon>
        <taxon>Hyphomicrobiales</taxon>
        <taxon>Brucellaceae</taxon>
        <taxon>Brucella/Ochrobactrum group</taxon>
        <taxon>Brucella</taxon>
    </lineage>
</organism>
<dbReference type="RefSeq" id="WP_151676968.1">
    <property type="nucleotide sequence ID" value="NZ_WBWA01000001.1"/>
</dbReference>
<keyword evidence="1" id="KW-0812">Transmembrane</keyword>
<dbReference type="InterPro" id="IPR010266">
    <property type="entry name" value="NnrS"/>
</dbReference>